<organism evidence="2 3">
    <name type="scientific">Mesorhabditis belari</name>
    <dbReference type="NCBI Taxonomy" id="2138241"/>
    <lineage>
        <taxon>Eukaryota</taxon>
        <taxon>Metazoa</taxon>
        <taxon>Ecdysozoa</taxon>
        <taxon>Nematoda</taxon>
        <taxon>Chromadorea</taxon>
        <taxon>Rhabditida</taxon>
        <taxon>Rhabditina</taxon>
        <taxon>Rhabditomorpha</taxon>
        <taxon>Rhabditoidea</taxon>
        <taxon>Rhabditidae</taxon>
        <taxon>Mesorhabditinae</taxon>
        <taxon>Mesorhabditis</taxon>
    </lineage>
</organism>
<protein>
    <submittedName>
        <fullName evidence="3">Uncharacterized protein</fullName>
    </submittedName>
</protein>
<evidence type="ECO:0000313" key="2">
    <source>
        <dbReference type="Proteomes" id="UP000887575"/>
    </source>
</evidence>
<keyword evidence="1" id="KW-0472">Membrane</keyword>
<dbReference type="WBParaSite" id="MBELARI_LOCUS17383">
    <property type="protein sequence ID" value="MBELARI_LOCUS17383"/>
    <property type="gene ID" value="MBELARI_LOCUS17383"/>
</dbReference>
<feature type="transmembrane region" description="Helical" evidence="1">
    <location>
        <begin position="15"/>
        <end position="36"/>
    </location>
</feature>
<accession>A0AAF3EUV8</accession>
<keyword evidence="2" id="KW-1185">Reference proteome</keyword>
<sequence>MGNFDSNYFSTRRGLIRIVMIIIGFAISSLLCNSWWGGRSCFNETRLGGVSAANFIFIVVNIVFFVLAILSITNYSFERLASLAGAIVFGICSAVMIWYIIQDGLNHTVILLPTALVVVQFFLFVWDWQILNGEAHN</sequence>
<feature type="transmembrane region" description="Helical" evidence="1">
    <location>
        <begin position="107"/>
        <end position="126"/>
    </location>
</feature>
<evidence type="ECO:0000256" key="1">
    <source>
        <dbReference type="SAM" id="Phobius"/>
    </source>
</evidence>
<keyword evidence="1" id="KW-1133">Transmembrane helix</keyword>
<evidence type="ECO:0000313" key="3">
    <source>
        <dbReference type="WBParaSite" id="MBELARI_LOCUS17383"/>
    </source>
</evidence>
<proteinExistence type="predicted"/>
<reference evidence="3" key="1">
    <citation type="submission" date="2024-02" db="UniProtKB">
        <authorList>
            <consortium name="WormBaseParasite"/>
        </authorList>
    </citation>
    <scope>IDENTIFICATION</scope>
</reference>
<name>A0AAF3EUV8_9BILA</name>
<feature type="transmembrane region" description="Helical" evidence="1">
    <location>
        <begin position="48"/>
        <end position="73"/>
    </location>
</feature>
<keyword evidence="1" id="KW-0812">Transmembrane</keyword>
<dbReference type="AlphaFoldDB" id="A0AAF3EUV8"/>
<feature type="transmembrane region" description="Helical" evidence="1">
    <location>
        <begin position="80"/>
        <end position="101"/>
    </location>
</feature>
<dbReference type="Proteomes" id="UP000887575">
    <property type="component" value="Unassembled WGS sequence"/>
</dbReference>